<keyword evidence="3 5" id="KW-1133">Transmembrane helix</keyword>
<evidence type="ECO:0000313" key="7">
    <source>
        <dbReference type="EMBL" id="CAA9544768.1"/>
    </source>
</evidence>
<feature type="transmembrane region" description="Helical" evidence="5">
    <location>
        <begin position="155"/>
        <end position="182"/>
    </location>
</feature>
<gene>
    <name evidence="7" type="ORF">AVDCRST_MAG73-2301</name>
</gene>
<sequence length="186" mass="18784">MQGMGTGSGALVARMQGAARLNPHTYEEVERDTTATGQAAIVVVLAAVAAGIGSIRDEGVGGLIGGIFTGVIGWAFFAGIAFLIGTRLLAGAATSATWGQLLRTLGFAYTPSLLAVFGFIPVLGPLLAFVGGVWFIVASVIALRHALDISTGRAVAVGILASLAPIVLIAIVGLFGLTLYGIGSLF</sequence>
<organism evidence="7">
    <name type="scientific">uncultured Thermomicrobiales bacterium</name>
    <dbReference type="NCBI Taxonomy" id="1645740"/>
    <lineage>
        <taxon>Bacteria</taxon>
        <taxon>Pseudomonadati</taxon>
        <taxon>Thermomicrobiota</taxon>
        <taxon>Thermomicrobia</taxon>
        <taxon>Thermomicrobiales</taxon>
        <taxon>environmental samples</taxon>
    </lineage>
</organism>
<keyword evidence="2 5" id="KW-0812">Transmembrane</keyword>
<keyword evidence="4 5" id="KW-0472">Membrane</keyword>
<feature type="domain" description="Yip1" evidence="6">
    <location>
        <begin position="24"/>
        <end position="170"/>
    </location>
</feature>
<dbReference type="AlphaFoldDB" id="A0A6J4UBB7"/>
<evidence type="ECO:0000259" key="6">
    <source>
        <dbReference type="Pfam" id="PF04893"/>
    </source>
</evidence>
<feature type="transmembrane region" description="Helical" evidence="5">
    <location>
        <begin position="126"/>
        <end position="143"/>
    </location>
</feature>
<evidence type="ECO:0000256" key="2">
    <source>
        <dbReference type="ARBA" id="ARBA00022692"/>
    </source>
</evidence>
<evidence type="ECO:0000256" key="5">
    <source>
        <dbReference type="SAM" id="Phobius"/>
    </source>
</evidence>
<accession>A0A6J4UBB7</accession>
<dbReference type="GO" id="GO:0016020">
    <property type="term" value="C:membrane"/>
    <property type="evidence" value="ECO:0007669"/>
    <property type="project" value="UniProtKB-SubCell"/>
</dbReference>
<feature type="transmembrane region" description="Helical" evidence="5">
    <location>
        <begin position="39"/>
        <end position="56"/>
    </location>
</feature>
<protein>
    <recommendedName>
        <fullName evidence="6">Yip1 domain-containing protein</fullName>
    </recommendedName>
</protein>
<evidence type="ECO:0000256" key="3">
    <source>
        <dbReference type="ARBA" id="ARBA00022989"/>
    </source>
</evidence>
<feature type="transmembrane region" description="Helical" evidence="5">
    <location>
        <begin position="62"/>
        <end position="89"/>
    </location>
</feature>
<reference evidence="7" key="1">
    <citation type="submission" date="2020-02" db="EMBL/GenBank/DDBJ databases">
        <authorList>
            <person name="Meier V. D."/>
        </authorList>
    </citation>
    <scope>NUCLEOTIDE SEQUENCE</scope>
    <source>
        <strain evidence="7">AVDCRST_MAG73</strain>
    </source>
</reference>
<proteinExistence type="predicted"/>
<dbReference type="InterPro" id="IPR006977">
    <property type="entry name" value="Yip1_dom"/>
</dbReference>
<comment type="subcellular location">
    <subcellularLocation>
        <location evidence="1">Membrane</location>
        <topology evidence="1">Multi-pass membrane protein</topology>
    </subcellularLocation>
</comment>
<dbReference type="EMBL" id="CADCWE010000147">
    <property type="protein sequence ID" value="CAA9544768.1"/>
    <property type="molecule type" value="Genomic_DNA"/>
</dbReference>
<evidence type="ECO:0000256" key="1">
    <source>
        <dbReference type="ARBA" id="ARBA00004141"/>
    </source>
</evidence>
<evidence type="ECO:0000256" key="4">
    <source>
        <dbReference type="ARBA" id="ARBA00023136"/>
    </source>
</evidence>
<name>A0A6J4UBB7_9BACT</name>
<dbReference type="Pfam" id="PF04893">
    <property type="entry name" value="Yip1"/>
    <property type="match status" value="1"/>
</dbReference>